<sequence length="390" mass="43936">MILDGPGEKAVLERITEFYPDLKRQLQATVSPKIKYWQGGKDPLDHIYILLNQGDPNHGVPEHWHFITFGFSDLHGDGRVHEHTGPGQQSGYGFELTFRLRRQPGEEAAPRWPVFLLSSLAKYVFHSGNILNCGDHIPWHKPLERNVQSNIQHMLLAKDVQLGSLETDHGNVQFRQIVGVTEAEVKAAHRWRGNGITNLLAQVPEAGGSLLVTDMRRQKSMFNLRPDLVKTVVESLEKEGCNLGNITAACGWTDLSGNSNSENDEERELKKVHLTFDLEAAELLPLVVKGRLQQGKYFVFQNVSDQVMVFVPPDFTADMVLVDSTHRLKAQRKVLQIYCSAYFIDDLALELEDLENPQQIKPYFPKVFQLESPSVTITVSPNGTHVNTVT</sequence>
<dbReference type="InterPro" id="IPR037181">
    <property type="entry name" value="SUFU_N"/>
</dbReference>
<dbReference type="Proteomes" id="UP001209878">
    <property type="component" value="Unassembled WGS sequence"/>
</dbReference>
<reference evidence="3" key="1">
    <citation type="journal article" date="2023" name="Mol. Biol. Evol.">
        <title>Third-Generation Sequencing Reveals the Adaptive Role of the Epigenome in Three Deep-Sea Polychaetes.</title>
        <authorList>
            <person name="Perez M."/>
            <person name="Aroh O."/>
            <person name="Sun Y."/>
            <person name="Lan Y."/>
            <person name="Juniper S.K."/>
            <person name="Young C.R."/>
            <person name="Angers B."/>
            <person name="Qian P.Y."/>
        </authorList>
    </citation>
    <scope>NUCLEOTIDE SEQUENCE</scope>
    <source>
        <strain evidence="3">R07B-5</strain>
    </source>
</reference>
<accession>A0AAD9KZX7</accession>
<dbReference type="InterPro" id="IPR038489">
    <property type="entry name" value="SUFU_C_sf"/>
</dbReference>
<evidence type="ECO:0000259" key="1">
    <source>
        <dbReference type="Pfam" id="PF05076"/>
    </source>
</evidence>
<comment type="caution">
    <text evidence="3">The sequence shown here is derived from an EMBL/GenBank/DDBJ whole genome shotgun (WGS) entry which is preliminary data.</text>
</comment>
<feature type="domain" description="Suppressor of fused C-terminal" evidence="2">
    <location>
        <begin position="267"/>
        <end position="379"/>
    </location>
</feature>
<dbReference type="InterPro" id="IPR007768">
    <property type="entry name" value="Suppressor_of_fused"/>
</dbReference>
<dbReference type="PANTHER" id="PTHR10928">
    <property type="entry name" value="SUPPRESSOR OF FUSED"/>
    <property type="match status" value="1"/>
</dbReference>
<dbReference type="GO" id="GO:0005737">
    <property type="term" value="C:cytoplasm"/>
    <property type="evidence" value="ECO:0007669"/>
    <property type="project" value="TreeGrafter"/>
</dbReference>
<dbReference type="InterPro" id="IPR020941">
    <property type="entry name" value="SUFU-like_domain"/>
</dbReference>
<dbReference type="SUPFAM" id="SSF103359">
    <property type="entry name" value="Suppressor of Fused, N-terminal domain"/>
    <property type="match status" value="1"/>
</dbReference>
<evidence type="ECO:0000313" key="3">
    <source>
        <dbReference type="EMBL" id="KAK2180496.1"/>
    </source>
</evidence>
<dbReference type="InterPro" id="IPR016591">
    <property type="entry name" value="Suppressor_of_fused_euk"/>
</dbReference>
<name>A0AAD9KZX7_RIDPI</name>
<dbReference type="AlphaFoldDB" id="A0AAD9KZX7"/>
<proteinExistence type="predicted"/>
<evidence type="ECO:0000259" key="2">
    <source>
        <dbReference type="Pfam" id="PF12470"/>
    </source>
</evidence>
<feature type="domain" description="Suppressor of fused-like" evidence="1">
    <location>
        <begin position="40"/>
        <end position="218"/>
    </location>
</feature>
<dbReference type="PANTHER" id="PTHR10928:SF2">
    <property type="entry name" value="SUPPRESSOR OF FUSED HOMOLOG"/>
    <property type="match status" value="1"/>
</dbReference>
<dbReference type="EMBL" id="JAODUO010000440">
    <property type="protein sequence ID" value="KAK2180496.1"/>
    <property type="molecule type" value="Genomic_DNA"/>
</dbReference>
<protein>
    <recommendedName>
        <fullName evidence="5">Suppressor of fused homolog</fullName>
    </recommendedName>
</protein>
<evidence type="ECO:0000313" key="4">
    <source>
        <dbReference type="Proteomes" id="UP001209878"/>
    </source>
</evidence>
<dbReference type="InterPro" id="IPR024314">
    <property type="entry name" value="SUFU_C"/>
</dbReference>
<dbReference type="GO" id="GO:0005634">
    <property type="term" value="C:nucleus"/>
    <property type="evidence" value="ECO:0007669"/>
    <property type="project" value="TreeGrafter"/>
</dbReference>
<dbReference type="Pfam" id="PF12470">
    <property type="entry name" value="SUFU_C"/>
    <property type="match status" value="1"/>
</dbReference>
<organism evidence="3 4">
    <name type="scientific">Ridgeia piscesae</name>
    <name type="common">Tubeworm</name>
    <dbReference type="NCBI Taxonomy" id="27915"/>
    <lineage>
        <taxon>Eukaryota</taxon>
        <taxon>Metazoa</taxon>
        <taxon>Spiralia</taxon>
        <taxon>Lophotrochozoa</taxon>
        <taxon>Annelida</taxon>
        <taxon>Polychaeta</taxon>
        <taxon>Sedentaria</taxon>
        <taxon>Canalipalpata</taxon>
        <taxon>Sabellida</taxon>
        <taxon>Siboglinidae</taxon>
        <taxon>Ridgeia</taxon>
    </lineage>
</organism>
<dbReference type="Gene3D" id="3.30.1360.230">
    <property type="entry name" value="Sufu, C-terminal domain"/>
    <property type="match status" value="1"/>
</dbReference>
<keyword evidence="4" id="KW-1185">Reference proteome</keyword>
<evidence type="ECO:0008006" key="5">
    <source>
        <dbReference type="Google" id="ProtNLM"/>
    </source>
</evidence>
<dbReference type="Pfam" id="PF05076">
    <property type="entry name" value="SUFU"/>
    <property type="match status" value="1"/>
</dbReference>
<dbReference type="PIRSF" id="PIRSF011844">
    <property type="entry name" value="Suppressor_of_fused_protein"/>
    <property type="match status" value="1"/>
</dbReference>
<gene>
    <name evidence="3" type="ORF">NP493_440g02002</name>
</gene>